<dbReference type="InterPro" id="IPR022383">
    <property type="entry name" value="Lactate/malate_DH_C"/>
</dbReference>
<evidence type="ECO:0000259" key="6">
    <source>
        <dbReference type="Pfam" id="PF00056"/>
    </source>
</evidence>
<dbReference type="InterPro" id="IPR001236">
    <property type="entry name" value="Lactate/malate_DH_N"/>
</dbReference>
<reference evidence="8 9" key="1">
    <citation type="journal article" date="2018" name="IMA Fungus">
        <title>IMA Genome-F 9: Draft genome sequence of Annulohypoxylon stygium, Aspergillus mulundensis, Berkeleyomyces basicola (syn. Thielaviopsis basicola), Ceratocystis smalleyi, two Cercospora beticola strains, Coleophoma cylindrospora, Fusarium fracticaudum, Phialophora cf. hyalina, and Morchella septimelata.</title>
        <authorList>
            <person name="Wingfield B.D."/>
            <person name="Bills G.F."/>
            <person name="Dong Y."/>
            <person name="Huang W."/>
            <person name="Nel W.J."/>
            <person name="Swalarsk-Parry B.S."/>
            <person name="Vaghefi N."/>
            <person name="Wilken P.M."/>
            <person name="An Z."/>
            <person name="de Beer Z.W."/>
            <person name="De Vos L."/>
            <person name="Chen L."/>
            <person name="Duong T.A."/>
            <person name="Gao Y."/>
            <person name="Hammerbacher A."/>
            <person name="Kikkert J.R."/>
            <person name="Li Y."/>
            <person name="Li H."/>
            <person name="Li K."/>
            <person name="Li Q."/>
            <person name="Liu X."/>
            <person name="Ma X."/>
            <person name="Naidoo K."/>
            <person name="Pethybridge S.J."/>
            <person name="Sun J."/>
            <person name="Steenkamp E.T."/>
            <person name="van der Nest M.A."/>
            <person name="van Wyk S."/>
            <person name="Wingfield M.J."/>
            <person name="Xiong C."/>
            <person name="Yue Q."/>
            <person name="Zhang X."/>
        </authorList>
    </citation>
    <scope>NUCLEOTIDE SEQUENCE [LARGE SCALE GENOMIC DNA]</scope>
    <source>
        <strain evidence="8 9">DSM 5745</strain>
    </source>
</reference>
<evidence type="ECO:0000256" key="2">
    <source>
        <dbReference type="ARBA" id="ARBA00023027"/>
    </source>
</evidence>
<comment type="similarity">
    <text evidence="5">Belongs to the LDH/MDH superfamily.</text>
</comment>
<feature type="binding site" evidence="4">
    <location>
        <begin position="124"/>
        <end position="126"/>
    </location>
    <ligand>
        <name>NAD(+)</name>
        <dbReference type="ChEBI" id="CHEBI:57540"/>
    </ligand>
</feature>
<dbReference type="Gene3D" id="3.40.50.720">
    <property type="entry name" value="NAD(P)-binding Rossmann-like Domain"/>
    <property type="match status" value="1"/>
</dbReference>
<dbReference type="STRING" id="1810919.A0A3D8T5M8"/>
<dbReference type="PANTHER" id="PTHR43128:SF16">
    <property type="entry name" value="L-LACTATE DEHYDROGENASE"/>
    <property type="match status" value="1"/>
</dbReference>
<evidence type="ECO:0000259" key="7">
    <source>
        <dbReference type="Pfam" id="PF02866"/>
    </source>
</evidence>
<evidence type="ECO:0000256" key="3">
    <source>
        <dbReference type="PIRSR" id="PIRSR000102-1"/>
    </source>
</evidence>
<feature type="active site" description="Proton acceptor" evidence="3">
    <location>
        <position position="181"/>
    </location>
</feature>
<dbReference type="Pfam" id="PF00056">
    <property type="entry name" value="Ldh_1_N"/>
    <property type="match status" value="1"/>
</dbReference>
<dbReference type="CDD" id="cd00300">
    <property type="entry name" value="LDH_like"/>
    <property type="match status" value="1"/>
</dbReference>
<sequence>MSARTAPVSRIAIVGVGQVGGAVAYALILGSVASELLLVDVKADLRDCQVRDLSDVVYSHNSSTRVRSATYDEAGQCDIVVVTAGSKYSPGETSMQHMYRNIGILRNAVTGMKPFSPSTILIVVANPVDLLSSLALELSGLPPSQVIGSGTFLDSVRLRGLVADKIGIAPSSIDLYVLGMHGERQVAAWSTATVDGFSIDKAVPAESLNRNALADECKHKSQSIFRVKGATPYGIGAVVLSLCSSILLDKHEVRPVSHFQPEFGCFFSLPVILGRGGIISTIALPLAVDERAKIADSAEVLRDTLARIRENQ</sequence>
<feature type="domain" description="Lactate/malate dehydrogenase N-terminal" evidence="6">
    <location>
        <begin position="10"/>
        <end position="148"/>
    </location>
</feature>
<proteinExistence type="inferred from homology"/>
<keyword evidence="1 5" id="KW-0560">Oxidoreductase</keyword>
<dbReference type="RefSeq" id="XP_026609022.1">
    <property type="nucleotide sequence ID" value="XM_026743177.1"/>
</dbReference>
<feature type="domain" description="Lactate/malate dehydrogenase C-terminal" evidence="7">
    <location>
        <begin position="151"/>
        <end position="308"/>
    </location>
</feature>
<dbReference type="OrthoDB" id="6270329at2759"/>
<keyword evidence="2 4" id="KW-0520">NAD</keyword>
<dbReference type="SUPFAM" id="SSF56327">
    <property type="entry name" value="LDH C-terminal domain-like"/>
    <property type="match status" value="1"/>
</dbReference>
<feature type="binding site" evidence="4">
    <location>
        <position position="40"/>
    </location>
    <ligand>
        <name>NAD(+)</name>
        <dbReference type="ChEBI" id="CHEBI:57540"/>
    </ligand>
</feature>
<evidence type="ECO:0008006" key="10">
    <source>
        <dbReference type="Google" id="ProtNLM"/>
    </source>
</evidence>
<evidence type="ECO:0000313" key="9">
    <source>
        <dbReference type="Proteomes" id="UP000256690"/>
    </source>
</evidence>
<evidence type="ECO:0000256" key="5">
    <source>
        <dbReference type="RuleBase" id="RU003369"/>
    </source>
</evidence>
<comment type="caution">
    <text evidence="8">The sequence shown here is derived from an EMBL/GenBank/DDBJ whole genome shotgun (WGS) entry which is preliminary data.</text>
</comment>
<dbReference type="EMBL" id="PVWQ01000001">
    <property type="protein sequence ID" value="RDW93839.1"/>
    <property type="molecule type" value="Genomic_DNA"/>
</dbReference>
<evidence type="ECO:0000256" key="1">
    <source>
        <dbReference type="ARBA" id="ARBA00023002"/>
    </source>
</evidence>
<feature type="binding site" evidence="4">
    <location>
        <begin position="15"/>
        <end position="20"/>
    </location>
    <ligand>
        <name>NAD(+)</name>
        <dbReference type="ChEBI" id="CHEBI:57540"/>
    </ligand>
</feature>
<evidence type="ECO:0000256" key="4">
    <source>
        <dbReference type="PIRSR" id="PIRSR000102-3"/>
    </source>
</evidence>
<dbReference type="Pfam" id="PF02866">
    <property type="entry name" value="Ldh_1_C"/>
    <property type="match status" value="1"/>
</dbReference>
<keyword evidence="9" id="KW-1185">Reference proteome</keyword>
<gene>
    <name evidence="8" type="ORF">DSM5745_01161</name>
</gene>
<dbReference type="Proteomes" id="UP000256690">
    <property type="component" value="Unassembled WGS sequence"/>
</dbReference>
<dbReference type="AlphaFoldDB" id="A0A3D8T5M8"/>
<feature type="binding site" evidence="4">
    <location>
        <position position="101"/>
    </location>
    <ligand>
        <name>NAD(+)</name>
        <dbReference type="ChEBI" id="CHEBI:57540"/>
    </ligand>
</feature>
<dbReference type="GO" id="GO:0006089">
    <property type="term" value="P:lactate metabolic process"/>
    <property type="evidence" value="ECO:0007669"/>
    <property type="project" value="TreeGrafter"/>
</dbReference>
<protein>
    <recommendedName>
        <fullName evidence="10">L-lactate dehydrogenase</fullName>
    </recommendedName>
</protein>
<name>A0A3D8T5M8_9EURO</name>
<accession>A0A3D8T5M8</accession>
<organism evidence="8 9">
    <name type="scientific">Aspergillus mulundensis</name>
    <dbReference type="NCBI Taxonomy" id="1810919"/>
    <lineage>
        <taxon>Eukaryota</taxon>
        <taxon>Fungi</taxon>
        <taxon>Dikarya</taxon>
        <taxon>Ascomycota</taxon>
        <taxon>Pezizomycotina</taxon>
        <taxon>Eurotiomycetes</taxon>
        <taxon>Eurotiomycetidae</taxon>
        <taxon>Eurotiales</taxon>
        <taxon>Aspergillaceae</taxon>
        <taxon>Aspergillus</taxon>
        <taxon>Aspergillus subgen. Nidulantes</taxon>
    </lineage>
</organism>
<dbReference type="InterPro" id="IPR015955">
    <property type="entry name" value="Lactate_DH/Glyco_Ohase_4_C"/>
</dbReference>
<dbReference type="InterPro" id="IPR001557">
    <property type="entry name" value="L-lactate/malate_DH"/>
</dbReference>
<dbReference type="GO" id="GO:0004459">
    <property type="term" value="F:L-lactate dehydrogenase (NAD+) activity"/>
    <property type="evidence" value="ECO:0007669"/>
    <property type="project" value="TreeGrafter"/>
</dbReference>
<dbReference type="PIRSF" id="PIRSF000102">
    <property type="entry name" value="Lac_mal_DH"/>
    <property type="match status" value="1"/>
</dbReference>
<evidence type="ECO:0000313" key="8">
    <source>
        <dbReference type="EMBL" id="RDW93839.1"/>
    </source>
</evidence>
<dbReference type="Gene3D" id="3.90.110.10">
    <property type="entry name" value="Lactate dehydrogenase/glycoside hydrolase, family 4, C-terminal"/>
    <property type="match status" value="1"/>
</dbReference>
<dbReference type="InterPro" id="IPR036291">
    <property type="entry name" value="NAD(P)-bd_dom_sf"/>
</dbReference>
<dbReference type="PRINTS" id="PR00086">
    <property type="entry name" value="LLDHDRGNASE"/>
</dbReference>
<dbReference type="SUPFAM" id="SSF51735">
    <property type="entry name" value="NAD(P)-binding Rossmann-fold domains"/>
    <property type="match status" value="1"/>
</dbReference>
<dbReference type="GeneID" id="38111531"/>
<dbReference type="PANTHER" id="PTHR43128">
    <property type="entry name" value="L-2-HYDROXYCARBOXYLATE DEHYDROGENASE (NAD(P)(+))"/>
    <property type="match status" value="1"/>
</dbReference>